<protein>
    <submittedName>
        <fullName evidence="3">AhpC/TSA family protein</fullName>
    </submittedName>
</protein>
<dbReference type="Proteomes" id="UP000189981">
    <property type="component" value="Unassembled WGS sequence"/>
</dbReference>
<reference evidence="4" key="1">
    <citation type="submission" date="2017-02" db="EMBL/GenBank/DDBJ databases">
        <authorList>
            <person name="Varghese N."/>
            <person name="Submissions S."/>
        </authorList>
    </citation>
    <scope>NUCLEOTIDE SEQUENCE [LARGE SCALE GENOMIC DNA]</scope>
    <source>
        <strain evidence="4">DSM 22385</strain>
    </source>
</reference>
<feature type="chain" id="PRO_5013160084" evidence="1">
    <location>
        <begin position="24"/>
        <end position="432"/>
    </location>
</feature>
<organism evidence="3 4">
    <name type="scientific">Daejeonella lutea</name>
    <dbReference type="NCBI Taxonomy" id="572036"/>
    <lineage>
        <taxon>Bacteria</taxon>
        <taxon>Pseudomonadati</taxon>
        <taxon>Bacteroidota</taxon>
        <taxon>Sphingobacteriia</taxon>
        <taxon>Sphingobacteriales</taxon>
        <taxon>Sphingobacteriaceae</taxon>
        <taxon>Daejeonella</taxon>
    </lineage>
</organism>
<dbReference type="InterPro" id="IPR000866">
    <property type="entry name" value="AhpC/TSA"/>
</dbReference>
<dbReference type="GO" id="GO:0016491">
    <property type="term" value="F:oxidoreductase activity"/>
    <property type="evidence" value="ECO:0007669"/>
    <property type="project" value="InterPro"/>
</dbReference>
<sequence length="432" mass="48170">MKKTIKYIAVAMLCFFWAKPALAQIALRIGDKLPETFLKNIMSPTQHEFKTTDYEGKLLILSFWSTNCRASTEFLSETAKLEKSFDGNLKIISVGKGSLDRMKAIALERGLSNQTLISEDLTLNKIFPHYLYPHMVWIGRDQRILGITSSEDVNVNVISRIMEGKPYVFSSPKSDNMQYNSREPLFSVSSAAHTSSLYYSVLSGYSEGVPGGMSIRKDSSVVQMKAINQGELNLFFLALKLPGYRWPMNRIAYQNAVPPMTIDRTIAIDKGANKYCYELSLPASLGDRIHNFMLDDLEKLFGRSARVENRISTCYVLRTIPGKVKLETGGALASSNLKKNGQDKKAMVNSTLNVLTDYIADLAGGLPVLDETNFSGRADISFRGDINSVAGLNAELAKYGLMIEQADRPIDILVFYSTDNQHSSRSHLINHN</sequence>
<dbReference type="Gene3D" id="3.40.30.10">
    <property type="entry name" value="Glutaredoxin"/>
    <property type="match status" value="1"/>
</dbReference>
<dbReference type="Pfam" id="PF00578">
    <property type="entry name" value="AhpC-TSA"/>
    <property type="match status" value="1"/>
</dbReference>
<evidence type="ECO:0000259" key="2">
    <source>
        <dbReference type="Pfam" id="PF00578"/>
    </source>
</evidence>
<dbReference type="OrthoDB" id="1118217at2"/>
<name>A0A1T5AZJ6_9SPHI</name>
<keyword evidence="4" id="KW-1185">Reference proteome</keyword>
<dbReference type="AlphaFoldDB" id="A0A1T5AZJ6"/>
<gene>
    <name evidence="3" type="ORF">SAMN05661099_1161</name>
</gene>
<keyword evidence="1" id="KW-0732">Signal</keyword>
<feature type="domain" description="Alkyl hydroperoxide reductase subunit C/ Thiol specific antioxidant" evidence="2">
    <location>
        <begin position="29"/>
        <end position="116"/>
    </location>
</feature>
<dbReference type="InterPro" id="IPR036249">
    <property type="entry name" value="Thioredoxin-like_sf"/>
</dbReference>
<evidence type="ECO:0000313" key="4">
    <source>
        <dbReference type="Proteomes" id="UP000189981"/>
    </source>
</evidence>
<evidence type="ECO:0000313" key="3">
    <source>
        <dbReference type="EMBL" id="SKB40471.1"/>
    </source>
</evidence>
<proteinExistence type="predicted"/>
<dbReference type="STRING" id="572036.SAMN05661099_1161"/>
<accession>A0A1T5AZJ6</accession>
<evidence type="ECO:0000256" key="1">
    <source>
        <dbReference type="SAM" id="SignalP"/>
    </source>
</evidence>
<dbReference type="SUPFAM" id="SSF52833">
    <property type="entry name" value="Thioredoxin-like"/>
    <property type="match status" value="1"/>
</dbReference>
<dbReference type="RefSeq" id="WP_079701670.1">
    <property type="nucleotide sequence ID" value="NZ_FUYR01000001.1"/>
</dbReference>
<feature type="signal peptide" evidence="1">
    <location>
        <begin position="1"/>
        <end position="23"/>
    </location>
</feature>
<dbReference type="GO" id="GO:0016209">
    <property type="term" value="F:antioxidant activity"/>
    <property type="evidence" value="ECO:0007669"/>
    <property type="project" value="InterPro"/>
</dbReference>
<dbReference type="EMBL" id="FUYR01000001">
    <property type="protein sequence ID" value="SKB40471.1"/>
    <property type="molecule type" value="Genomic_DNA"/>
</dbReference>